<protein>
    <submittedName>
        <fullName evidence="1">Uncharacterized protein</fullName>
    </submittedName>
</protein>
<reference evidence="1" key="2">
    <citation type="submission" date="2020-09" db="EMBL/GenBank/DDBJ databases">
        <authorList>
            <person name="Sun Q."/>
            <person name="Zhou Y."/>
        </authorList>
    </citation>
    <scope>NUCLEOTIDE SEQUENCE</scope>
    <source>
        <strain evidence="1">CGMCC 1.16134</strain>
    </source>
</reference>
<dbReference type="RefSeq" id="WP_189028274.1">
    <property type="nucleotide sequence ID" value="NZ_BMKR01000019.1"/>
</dbReference>
<gene>
    <name evidence="1" type="ORF">GCM10010912_41630</name>
</gene>
<evidence type="ECO:0000313" key="2">
    <source>
        <dbReference type="Proteomes" id="UP000637643"/>
    </source>
</evidence>
<dbReference type="Pfam" id="PF09580">
    <property type="entry name" value="Spore_YhcN_YlaJ"/>
    <property type="match status" value="1"/>
</dbReference>
<dbReference type="Proteomes" id="UP000637643">
    <property type="component" value="Unassembled WGS sequence"/>
</dbReference>
<evidence type="ECO:0000313" key="1">
    <source>
        <dbReference type="EMBL" id="GGF92337.1"/>
    </source>
</evidence>
<sequence>MYILPQNGFKRGSNIHNDVFCWNDAFPAADGTRNGNSDGLKTAEDRVEVADRAAENIKKLKGVRQANVLVTRRNAYIAAALDDDQKKLTRDIGDQIAKQVQVRAADSNIQNVYVSTNPQFVDRINGYCAGLVRNIARTSEIVTGQKPLSSFALWTFFRIPTAAFHCLH</sequence>
<reference evidence="1" key="1">
    <citation type="journal article" date="2014" name="Int. J. Syst. Evol. Microbiol.">
        <title>Complete genome sequence of Corynebacterium casei LMG S-19264T (=DSM 44701T), isolated from a smear-ripened cheese.</title>
        <authorList>
            <consortium name="US DOE Joint Genome Institute (JGI-PGF)"/>
            <person name="Walter F."/>
            <person name="Albersmeier A."/>
            <person name="Kalinowski J."/>
            <person name="Ruckert C."/>
        </authorList>
    </citation>
    <scope>NUCLEOTIDE SEQUENCE</scope>
    <source>
        <strain evidence="1">CGMCC 1.16134</strain>
    </source>
</reference>
<dbReference type="EMBL" id="BMKR01000019">
    <property type="protein sequence ID" value="GGF92337.1"/>
    <property type="molecule type" value="Genomic_DNA"/>
</dbReference>
<comment type="caution">
    <text evidence="1">The sequence shown here is derived from an EMBL/GenBank/DDBJ whole genome shotgun (WGS) entry which is preliminary data.</text>
</comment>
<dbReference type="InterPro" id="IPR019076">
    <property type="entry name" value="Spore_lipoprot_YhcN/YlaJ-like"/>
</dbReference>
<accession>A0A917CM09</accession>
<dbReference type="AlphaFoldDB" id="A0A917CM09"/>
<organism evidence="1 2">
    <name type="scientific">Paenibacillus albidus</name>
    <dbReference type="NCBI Taxonomy" id="2041023"/>
    <lineage>
        <taxon>Bacteria</taxon>
        <taxon>Bacillati</taxon>
        <taxon>Bacillota</taxon>
        <taxon>Bacilli</taxon>
        <taxon>Bacillales</taxon>
        <taxon>Paenibacillaceae</taxon>
        <taxon>Paenibacillus</taxon>
    </lineage>
</organism>
<proteinExistence type="predicted"/>
<keyword evidence="2" id="KW-1185">Reference proteome</keyword>
<name>A0A917CM09_9BACL</name>